<evidence type="ECO:0000313" key="3">
    <source>
        <dbReference type="Proteomes" id="UP000264217"/>
    </source>
</evidence>
<accession>A0A372NTQ6</accession>
<evidence type="ECO:0000256" key="1">
    <source>
        <dbReference type="SAM" id="SignalP"/>
    </source>
</evidence>
<dbReference type="AlphaFoldDB" id="A0A372NTQ6"/>
<feature type="chain" id="PRO_5016795192" evidence="1">
    <location>
        <begin position="20"/>
        <end position="479"/>
    </location>
</feature>
<comment type="caution">
    <text evidence="2">The sequence shown here is derived from an EMBL/GenBank/DDBJ whole genome shotgun (WGS) entry which is preliminary data.</text>
</comment>
<dbReference type="OrthoDB" id="9766256at2"/>
<keyword evidence="1" id="KW-0732">Signal</keyword>
<keyword evidence="2" id="KW-0449">Lipoprotein</keyword>
<keyword evidence="3" id="KW-1185">Reference proteome</keyword>
<dbReference type="InterPro" id="IPR041662">
    <property type="entry name" value="SusD-like_2"/>
</dbReference>
<evidence type="ECO:0000313" key="2">
    <source>
        <dbReference type="EMBL" id="RFZ92626.1"/>
    </source>
</evidence>
<dbReference type="SUPFAM" id="SSF48452">
    <property type="entry name" value="TPR-like"/>
    <property type="match status" value="1"/>
</dbReference>
<name>A0A372NTQ6_9SPHI</name>
<dbReference type="EMBL" id="QWDC01000002">
    <property type="protein sequence ID" value="RFZ92626.1"/>
    <property type="molecule type" value="Genomic_DNA"/>
</dbReference>
<dbReference type="Pfam" id="PF12771">
    <property type="entry name" value="SusD-like_2"/>
    <property type="match status" value="1"/>
</dbReference>
<protein>
    <submittedName>
        <fullName evidence="2">SusD/RagB family nutrient-binding outer membrane lipoprotein</fullName>
    </submittedName>
</protein>
<dbReference type="Gene3D" id="1.25.40.390">
    <property type="match status" value="1"/>
</dbReference>
<feature type="signal peptide" evidence="1">
    <location>
        <begin position="1"/>
        <end position="19"/>
    </location>
</feature>
<dbReference type="Proteomes" id="UP000264217">
    <property type="component" value="Unassembled WGS sequence"/>
</dbReference>
<dbReference type="InterPro" id="IPR011990">
    <property type="entry name" value="TPR-like_helical_dom_sf"/>
</dbReference>
<gene>
    <name evidence="2" type="ORF">D0C36_14515</name>
</gene>
<reference evidence="2 3" key="1">
    <citation type="submission" date="2018-08" db="EMBL/GenBank/DDBJ databases">
        <title>Mucilaginibacter sp. MYSH2.</title>
        <authorList>
            <person name="Seo T."/>
        </authorList>
    </citation>
    <scope>NUCLEOTIDE SEQUENCE [LARGE SCALE GENOMIC DNA]</scope>
    <source>
        <strain evidence="2 3">MYSH2</strain>
    </source>
</reference>
<proteinExistence type="predicted"/>
<organism evidence="2 3">
    <name type="scientific">Mucilaginibacter conchicola</name>
    <dbReference type="NCBI Taxonomy" id="2303333"/>
    <lineage>
        <taxon>Bacteria</taxon>
        <taxon>Pseudomonadati</taxon>
        <taxon>Bacteroidota</taxon>
        <taxon>Sphingobacteriia</taxon>
        <taxon>Sphingobacteriales</taxon>
        <taxon>Sphingobacteriaceae</taxon>
        <taxon>Mucilaginibacter</taxon>
    </lineage>
</organism>
<dbReference type="RefSeq" id="WP_117392335.1">
    <property type="nucleotide sequence ID" value="NZ_QWDC01000002.1"/>
</dbReference>
<sequence>MKKRYIYALTALFSLGVVGCNKPTDFGDANTNPAQVNTKLLNALLTNSCLAITGYSSNGTLSINGAQYSQYISETQYSGTSLYNLPQIDFTGYYTGVLFDLQSIIDDKNATKNQIAVSKILQQYTFWAVTDSWGDVPYSEALKGINGIKPKYDDQKDIYAGILSTLATAAGELDNSAIPGDIIFNGDASAWKKAANSLIMLVSLQESKKYPTAAGPAATAFKNAMAGGYISTNADNMKLKYPGGNYKSRWWSVYDGRKDYGESKTMTDKLGSLGDGRINPFGGESDQAGNVATSSVGVPYGLKRDNVIKFTDANTNWARILRGDLRKEDGTVNIVTAAEVTLAIAEASKLGWVTTDPTAYNRGITLSFEQWGVTLPAGYLTSGGVVLTNGANDIEKISTQRWIASYPNGHMGWDIYRKSGFPVLTPAPDAVGAFVNRFVYATSESTTNTVNYKAAVAKIPGGKDVQEAKVWWATDGAAQ</sequence>
<dbReference type="PROSITE" id="PS51257">
    <property type="entry name" value="PROKAR_LIPOPROTEIN"/>
    <property type="match status" value="1"/>
</dbReference>